<dbReference type="EMBL" id="UINC01051283">
    <property type="protein sequence ID" value="SVB65245.1"/>
    <property type="molecule type" value="Genomic_DNA"/>
</dbReference>
<dbReference type="GO" id="GO:0071949">
    <property type="term" value="F:FAD binding"/>
    <property type="evidence" value="ECO:0007669"/>
    <property type="project" value="InterPro"/>
</dbReference>
<organism evidence="5">
    <name type="scientific">marine metagenome</name>
    <dbReference type="NCBI Taxonomy" id="408172"/>
    <lineage>
        <taxon>unclassified sequences</taxon>
        <taxon>metagenomes</taxon>
        <taxon>ecological metagenomes</taxon>
    </lineage>
</organism>
<feature type="non-terminal residue" evidence="5">
    <location>
        <position position="82"/>
    </location>
</feature>
<protein>
    <recommendedName>
        <fullName evidence="4">FAD-binding PCMH-type domain-containing protein</fullName>
    </recommendedName>
</protein>
<dbReference type="InterPro" id="IPR002346">
    <property type="entry name" value="Mopterin_DH_FAD-bd"/>
</dbReference>
<dbReference type="InterPro" id="IPR051312">
    <property type="entry name" value="Diverse_Substr_Oxidored"/>
</dbReference>
<keyword evidence="2" id="KW-0274">FAD</keyword>
<feature type="domain" description="FAD-binding PCMH-type" evidence="4">
    <location>
        <begin position="1"/>
        <end position="82"/>
    </location>
</feature>
<dbReference type="InterPro" id="IPR036318">
    <property type="entry name" value="FAD-bd_PCMH-like_sf"/>
</dbReference>
<dbReference type="AlphaFoldDB" id="A0A382FRQ0"/>
<evidence type="ECO:0000259" key="4">
    <source>
        <dbReference type="PROSITE" id="PS51387"/>
    </source>
</evidence>
<evidence type="ECO:0000313" key="5">
    <source>
        <dbReference type="EMBL" id="SVB65245.1"/>
    </source>
</evidence>
<sequence length="82" mass="8885">MKAPPFSYIRPEAVEDVIECLQQYGDDAALLAGGQSLMASLNMRLSAPTVLVDINNVDSLSEIVLVGNHLRIGAMTRQVEVE</sequence>
<accession>A0A382FRQ0</accession>
<proteinExistence type="predicted"/>
<dbReference type="SUPFAM" id="SSF56176">
    <property type="entry name" value="FAD-binding/transporter-associated domain-like"/>
    <property type="match status" value="1"/>
</dbReference>
<dbReference type="InterPro" id="IPR016167">
    <property type="entry name" value="FAD-bd_PCMH_sub1"/>
</dbReference>
<dbReference type="PANTHER" id="PTHR42659">
    <property type="entry name" value="XANTHINE DEHYDROGENASE SUBUNIT C-RELATED"/>
    <property type="match status" value="1"/>
</dbReference>
<dbReference type="PANTHER" id="PTHR42659:SF2">
    <property type="entry name" value="XANTHINE DEHYDROGENASE SUBUNIT C-RELATED"/>
    <property type="match status" value="1"/>
</dbReference>
<evidence type="ECO:0000256" key="3">
    <source>
        <dbReference type="ARBA" id="ARBA00023002"/>
    </source>
</evidence>
<keyword evidence="3" id="KW-0560">Oxidoreductase</keyword>
<name>A0A382FRQ0_9ZZZZ</name>
<evidence type="ECO:0000256" key="1">
    <source>
        <dbReference type="ARBA" id="ARBA00022630"/>
    </source>
</evidence>
<reference evidence="5" key="1">
    <citation type="submission" date="2018-05" db="EMBL/GenBank/DDBJ databases">
        <authorList>
            <person name="Lanie J.A."/>
            <person name="Ng W.-L."/>
            <person name="Kazmierczak K.M."/>
            <person name="Andrzejewski T.M."/>
            <person name="Davidsen T.M."/>
            <person name="Wayne K.J."/>
            <person name="Tettelin H."/>
            <person name="Glass J.I."/>
            <person name="Rusch D."/>
            <person name="Podicherti R."/>
            <person name="Tsui H.-C.T."/>
            <person name="Winkler M.E."/>
        </authorList>
    </citation>
    <scope>NUCLEOTIDE SEQUENCE</scope>
</reference>
<dbReference type="Gene3D" id="3.30.43.10">
    <property type="entry name" value="Uridine Diphospho-n-acetylenolpyruvylglucosamine Reductase, domain 2"/>
    <property type="match status" value="1"/>
</dbReference>
<dbReference type="Pfam" id="PF00941">
    <property type="entry name" value="FAD_binding_5"/>
    <property type="match status" value="1"/>
</dbReference>
<evidence type="ECO:0000256" key="2">
    <source>
        <dbReference type="ARBA" id="ARBA00022827"/>
    </source>
</evidence>
<dbReference type="GO" id="GO:0016491">
    <property type="term" value="F:oxidoreductase activity"/>
    <property type="evidence" value="ECO:0007669"/>
    <property type="project" value="UniProtKB-KW"/>
</dbReference>
<dbReference type="PROSITE" id="PS51387">
    <property type="entry name" value="FAD_PCMH"/>
    <property type="match status" value="1"/>
</dbReference>
<gene>
    <name evidence="5" type="ORF">METZ01_LOCUS218099</name>
</gene>
<keyword evidence="1" id="KW-0285">Flavoprotein</keyword>
<dbReference type="InterPro" id="IPR016166">
    <property type="entry name" value="FAD-bd_PCMH"/>
</dbReference>